<comment type="caution">
    <text evidence="1">Lacks conserved residue(s) required for the propagation of feature annotation.</text>
</comment>
<comment type="caution">
    <text evidence="3">The sequence shown here is derived from an EMBL/GenBank/DDBJ whole genome shotgun (WGS) entry which is preliminary data.</text>
</comment>
<evidence type="ECO:0000313" key="4">
    <source>
        <dbReference type="Proteomes" id="UP000269154"/>
    </source>
</evidence>
<evidence type="ECO:0000256" key="1">
    <source>
        <dbReference type="PROSITE-ProRule" id="PRU00169"/>
    </source>
</evidence>
<evidence type="ECO:0000313" key="3">
    <source>
        <dbReference type="EMBL" id="RQH36648.1"/>
    </source>
</evidence>
<dbReference type="EMBL" id="RCBY01000116">
    <property type="protein sequence ID" value="RQH36648.1"/>
    <property type="molecule type" value="Genomic_DNA"/>
</dbReference>
<gene>
    <name evidence="3" type="ORF">D5R40_19130</name>
</gene>
<accession>A0A3N6QJV3</accession>
<dbReference type="PROSITE" id="PS50110">
    <property type="entry name" value="RESPONSE_REGULATORY"/>
    <property type="match status" value="1"/>
</dbReference>
<name>A0A3N6QJV3_9CYAN</name>
<proteinExistence type="predicted"/>
<dbReference type="GO" id="GO:0000160">
    <property type="term" value="P:phosphorelay signal transduction system"/>
    <property type="evidence" value="ECO:0007669"/>
    <property type="project" value="InterPro"/>
</dbReference>
<sequence length="61" mass="7122">MNNLQEVYPEAVICIVDNNDSNLKLLSRLLKDNNYEFIVANRREKFLNTLQNISVDLILIN</sequence>
<feature type="domain" description="Response regulatory" evidence="2">
    <location>
        <begin position="12"/>
        <end position="61"/>
    </location>
</feature>
<protein>
    <submittedName>
        <fullName evidence="3">Response regulator</fullName>
    </submittedName>
</protein>
<keyword evidence="4" id="KW-1185">Reference proteome</keyword>
<dbReference type="Gene3D" id="3.40.50.2300">
    <property type="match status" value="1"/>
</dbReference>
<dbReference type="InterPro" id="IPR011006">
    <property type="entry name" value="CheY-like_superfamily"/>
</dbReference>
<organism evidence="3 4">
    <name type="scientific">Okeania hirsuta</name>
    <dbReference type="NCBI Taxonomy" id="1458930"/>
    <lineage>
        <taxon>Bacteria</taxon>
        <taxon>Bacillati</taxon>
        <taxon>Cyanobacteriota</taxon>
        <taxon>Cyanophyceae</taxon>
        <taxon>Oscillatoriophycideae</taxon>
        <taxon>Oscillatoriales</taxon>
        <taxon>Microcoleaceae</taxon>
        <taxon>Okeania</taxon>
    </lineage>
</organism>
<evidence type="ECO:0000259" key="2">
    <source>
        <dbReference type="PROSITE" id="PS50110"/>
    </source>
</evidence>
<reference evidence="3 4" key="1">
    <citation type="journal article" date="2018" name="ACS Chem. Biol.">
        <title>Ketoreductase domain dysfunction expands chemodiversity: malyngamide biosynthesis in the cyanobacterium Okeania hirsuta.</title>
        <authorList>
            <person name="Moss N.A."/>
            <person name="Leao T."/>
            <person name="Rankin M."/>
            <person name="McCullough T.M."/>
            <person name="Qu P."/>
            <person name="Korobeynikov A."/>
            <person name="Smith J.L."/>
            <person name="Gerwick L."/>
            <person name="Gerwick W.H."/>
        </authorList>
    </citation>
    <scope>NUCLEOTIDE SEQUENCE [LARGE SCALE GENOMIC DNA]</scope>
    <source>
        <strain evidence="3 4">PAB10Feb10-1</strain>
    </source>
</reference>
<dbReference type="AlphaFoldDB" id="A0A3N6QJV3"/>
<dbReference type="SUPFAM" id="SSF52172">
    <property type="entry name" value="CheY-like"/>
    <property type="match status" value="1"/>
</dbReference>
<dbReference type="Proteomes" id="UP000269154">
    <property type="component" value="Unassembled WGS sequence"/>
</dbReference>
<dbReference type="InterPro" id="IPR001789">
    <property type="entry name" value="Sig_transdc_resp-reg_receiver"/>
</dbReference>